<reference evidence="2" key="1">
    <citation type="submission" date="2022-03" db="EMBL/GenBank/DDBJ databases">
        <authorList>
            <person name="Lindestad O."/>
        </authorList>
    </citation>
    <scope>NUCLEOTIDE SEQUENCE</scope>
</reference>
<evidence type="ECO:0000313" key="2">
    <source>
        <dbReference type="EMBL" id="CAH2266952.1"/>
    </source>
</evidence>
<keyword evidence="1" id="KW-0472">Membrane</keyword>
<comment type="caution">
    <text evidence="2">The sequence shown here is derived from an EMBL/GenBank/DDBJ whole genome shotgun (WGS) entry which is preliminary data.</text>
</comment>
<evidence type="ECO:0000313" key="3">
    <source>
        <dbReference type="Proteomes" id="UP000838756"/>
    </source>
</evidence>
<keyword evidence="1" id="KW-1133">Transmembrane helix</keyword>
<dbReference type="EMBL" id="CAKXAJ010026333">
    <property type="protein sequence ID" value="CAH2266952.1"/>
    <property type="molecule type" value="Genomic_DNA"/>
</dbReference>
<name>A0A8S4SIK7_9NEOP</name>
<dbReference type="Proteomes" id="UP000838756">
    <property type="component" value="Unassembled WGS sequence"/>
</dbReference>
<gene>
    <name evidence="2" type="primary">jg25070</name>
    <name evidence="2" type="ORF">PAEG_LOCUS25549</name>
</gene>
<organism evidence="2 3">
    <name type="scientific">Pararge aegeria aegeria</name>
    <dbReference type="NCBI Taxonomy" id="348720"/>
    <lineage>
        <taxon>Eukaryota</taxon>
        <taxon>Metazoa</taxon>
        <taxon>Ecdysozoa</taxon>
        <taxon>Arthropoda</taxon>
        <taxon>Hexapoda</taxon>
        <taxon>Insecta</taxon>
        <taxon>Pterygota</taxon>
        <taxon>Neoptera</taxon>
        <taxon>Endopterygota</taxon>
        <taxon>Lepidoptera</taxon>
        <taxon>Glossata</taxon>
        <taxon>Ditrysia</taxon>
        <taxon>Papilionoidea</taxon>
        <taxon>Nymphalidae</taxon>
        <taxon>Satyrinae</taxon>
        <taxon>Satyrini</taxon>
        <taxon>Parargina</taxon>
        <taxon>Pararge</taxon>
    </lineage>
</organism>
<dbReference type="OrthoDB" id="10037617at2759"/>
<keyword evidence="3" id="KW-1185">Reference proteome</keyword>
<feature type="transmembrane region" description="Helical" evidence="1">
    <location>
        <begin position="33"/>
        <end position="58"/>
    </location>
</feature>
<protein>
    <submittedName>
        <fullName evidence="2">Jg25070 protein</fullName>
    </submittedName>
</protein>
<accession>A0A8S4SIK7</accession>
<sequence length="114" mass="12820">MPVNVSLSDVRWNETQLWGSSPLELDVFYNPDVVIIVMYVVVLAASLSANTLLIFIVIKFQYMRRPNISTFETSSLSVCSDSTTGSEGRFYREEAGKKLSSCSFPTLTIYILHL</sequence>
<dbReference type="AlphaFoldDB" id="A0A8S4SIK7"/>
<proteinExistence type="predicted"/>
<keyword evidence="1" id="KW-0812">Transmembrane</keyword>
<evidence type="ECO:0000256" key="1">
    <source>
        <dbReference type="SAM" id="Phobius"/>
    </source>
</evidence>